<dbReference type="RefSeq" id="WP_371386424.1">
    <property type="nucleotide sequence ID" value="NZ_JBGLYH010000021.1"/>
</dbReference>
<dbReference type="InterPro" id="IPR015943">
    <property type="entry name" value="WD40/YVTN_repeat-like_dom_sf"/>
</dbReference>
<accession>A0ABV4K4Z7</accession>
<reference evidence="3 4" key="1">
    <citation type="submission" date="2024-08" db="EMBL/GenBank/DDBJ databases">
        <title>Sulfate-reducing bacteria isolated from formation water of the oil field in Kazakhstan and description of Pseudodesulfovibrio sp.</title>
        <authorList>
            <person name="Bidzhieva S.K."/>
            <person name="Tourova T.P."/>
            <person name="Grouzdev D.S."/>
            <person name="Beletsky A.V."/>
            <person name="Sokolova D.S."/>
            <person name="Samigullina S.R."/>
            <person name="Poltaraus A.B."/>
            <person name="Avtukh A.N."/>
            <person name="Tereshina V.M."/>
            <person name="Zhaparov N.S."/>
            <person name="Mardanov A.V."/>
            <person name="Nazina T.N."/>
        </authorList>
    </citation>
    <scope>NUCLEOTIDE SEQUENCE [LARGE SCALE GENOMIC DNA]</scope>
    <source>
        <strain evidence="3 4">9FUS</strain>
    </source>
</reference>
<evidence type="ECO:0000313" key="3">
    <source>
        <dbReference type="EMBL" id="MEZ7196903.1"/>
    </source>
</evidence>
<evidence type="ECO:0000256" key="1">
    <source>
        <dbReference type="SAM" id="SignalP"/>
    </source>
</evidence>
<evidence type="ECO:0000313" key="4">
    <source>
        <dbReference type="Proteomes" id="UP001568698"/>
    </source>
</evidence>
<sequence length="510" mass="55352">MQRLLFAALSVLLMAANAFALELTPAGTYASGVFNESAAEIVAYDPVGKQVYVVNAHKNVIDVLDVTDIRKPLKKAVFDFSRYGKGANSVAYHDGLIAVAVEADPKQAPGRVVVLDRTGKVLAAFQVGSLPDMVTFSPDGKYILAACEGEPNDDYSVDPEGSISVIDISGGLDGAVNHSVKFTAFNPLKERLRAQGVRISHPGSTVAQDLEPEYIAVSPDSRLAFVTLQENNSVAVVDLARAEVTRILPLGLKDWSKLVMDASDKDKTVNLKHWPVYSAYMPDGLSAFAMGGRNYFVTANEGDSREYGDYADEKRLAKAKLDPKAFPDAAKLQDEKALGRLKTIPDLSDTDHDGDYDRIVAFGGRSFSIWDENGKLVFDSGDIFERILARDHADWFNSNNEENKFDNRSDDKGCEPESAEVGMVDGRTYVFVGLERMGGIMVFDITNPKAPAFVTYRLDRDFSGDPEKGTAGDLGPEGIHFVPAAESHTGTALLIVGNEVSGTTTIYTVR</sequence>
<feature type="signal peptide" evidence="1">
    <location>
        <begin position="1"/>
        <end position="20"/>
    </location>
</feature>
<organism evidence="3 4">
    <name type="scientific">Pseudodesulfovibrio karagichevae</name>
    <dbReference type="NCBI Taxonomy" id="3239305"/>
    <lineage>
        <taxon>Bacteria</taxon>
        <taxon>Pseudomonadati</taxon>
        <taxon>Thermodesulfobacteriota</taxon>
        <taxon>Desulfovibrionia</taxon>
        <taxon>Desulfovibrionales</taxon>
        <taxon>Desulfovibrionaceae</taxon>
    </lineage>
</organism>
<dbReference type="EMBL" id="JBGLYH010000021">
    <property type="protein sequence ID" value="MEZ7196903.1"/>
    <property type="molecule type" value="Genomic_DNA"/>
</dbReference>
<keyword evidence="4" id="KW-1185">Reference proteome</keyword>
<feature type="domain" description="Choice-of-anchor I" evidence="2">
    <location>
        <begin position="37"/>
        <end position="508"/>
    </location>
</feature>
<dbReference type="Proteomes" id="UP001568698">
    <property type="component" value="Unassembled WGS sequence"/>
</dbReference>
<dbReference type="InterPro" id="IPR055188">
    <property type="entry name" value="Choice_anch_I"/>
</dbReference>
<proteinExistence type="predicted"/>
<feature type="chain" id="PRO_5046908632" evidence="1">
    <location>
        <begin position="21"/>
        <end position="510"/>
    </location>
</feature>
<dbReference type="Gene3D" id="2.130.10.10">
    <property type="entry name" value="YVTN repeat-like/Quinoprotein amine dehydrogenase"/>
    <property type="match status" value="1"/>
</dbReference>
<gene>
    <name evidence="3" type="ORF">AB6M95_09100</name>
</gene>
<name>A0ABV4K4Z7_9BACT</name>
<dbReference type="PANTHER" id="PTHR46928">
    <property type="entry name" value="MESENCHYME-SPECIFIC CELL SURFACE GLYCOPROTEIN"/>
    <property type="match status" value="1"/>
</dbReference>
<dbReference type="InterPro" id="IPR011045">
    <property type="entry name" value="N2O_reductase_N"/>
</dbReference>
<dbReference type="SUPFAM" id="SSF50974">
    <property type="entry name" value="Nitrous oxide reductase, N-terminal domain"/>
    <property type="match status" value="2"/>
</dbReference>
<protein>
    <submittedName>
        <fullName evidence="3">Choice-of-anchor I family protein</fullName>
    </submittedName>
</protein>
<evidence type="ECO:0000259" key="2">
    <source>
        <dbReference type="Pfam" id="PF22494"/>
    </source>
</evidence>
<keyword evidence="1" id="KW-0732">Signal</keyword>
<dbReference type="Pfam" id="PF22494">
    <property type="entry name" value="choice_anch_I"/>
    <property type="match status" value="1"/>
</dbReference>
<dbReference type="NCBIfam" id="NF038117">
    <property type="entry name" value="choice_anch_I"/>
    <property type="match status" value="1"/>
</dbReference>
<dbReference type="InterPro" id="IPR052956">
    <property type="entry name" value="Mesenchyme-surface_protein"/>
</dbReference>
<dbReference type="PANTHER" id="PTHR46928:SF1">
    <property type="entry name" value="MESENCHYME-SPECIFIC CELL SURFACE GLYCOPROTEIN"/>
    <property type="match status" value="1"/>
</dbReference>
<comment type="caution">
    <text evidence="3">The sequence shown here is derived from an EMBL/GenBank/DDBJ whole genome shotgun (WGS) entry which is preliminary data.</text>
</comment>